<sequence>MAGTAAQPSGGPKTVLFADHIEAKGMGEYVREFRFLEPVVLHSVQIVDRPKRPIPDQPSFEGRTFPDVRTMSLSVYASDRKSSSSTMSRMRAGDAPGTFLATEGMVVDAVTIRGEYLRLSVVIYGQALPPEAAGLEQVEMPGVAAHLRASSAFDADRLDLADIEVEDEELEGLPDASVDAGPRPEDGGLMHDKFWLPQGMASKVDTSFLPGPAKVAPHLVDKVWKKSVDREELFVLGELRADRAHRVNPITWEAPESSRGGTGSTSRKADILSLEVPRSELGTGRSFRTGRSSASNRLSTAGSLVSAPRSQTTSYLSHELKIERQQREAAEAEVAALRRQLHDSMAKSKTDRS</sequence>
<evidence type="ECO:0000313" key="2">
    <source>
        <dbReference type="EMBL" id="CAK0876854.1"/>
    </source>
</evidence>
<evidence type="ECO:0008006" key="4">
    <source>
        <dbReference type="Google" id="ProtNLM"/>
    </source>
</evidence>
<proteinExistence type="predicted"/>
<feature type="region of interest" description="Disordered" evidence="1">
    <location>
        <begin position="251"/>
        <end position="316"/>
    </location>
</feature>
<dbReference type="Proteomes" id="UP001189429">
    <property type="component" value="Unassembled WGS sequence"/>
</dbReference>
<feature type="region of interest" description="Disordered" evidence="1">
    <location>
        <begin position="331"/>
        <end position="353"/>
    </location>
</feature>
<protein>
    <recommendedName>
        <fullName evidence="4">C2 NT-type domain-containing protein</fullName>
    </recommendedName>
</protein>
<reference evidence="2" key="1">
    <citation type="submission" date="2023-10" db="EMBL/GenBank/DDBJ databases">
        <authorList>
            <person name="Chen Y."/>
            <person name="Shah S."/>
            <person name="Dougan E. K."/>
            <person name="Thang M."/>
            <person name="Chan C."/>
        </authorList>
    </citation>
    <scope>NUCLEOTIDE SEQUENCE [LARGE SCALE GENOMIC DNA]</scope>
</reference>
<evidence type="ECO:0000313" key="3">
    <source>
        <dbReference type="Proteomes" id="UP001189429"/>
    </source>
</evidence>
<name>A0ABN9VTV2_9DINO</name>
<feature type="compositionally biased region" description="Polar residues" evidence="1">
    <location>
        <begin position="289"/>
        <end position="316"/>
    </location>
</feature>
<organism evidence="2 3">
    <name type="scientific">Prorocentrum cordatum</name>
    <dbReference type="NCBI Taxonomy" id="2364126"/>
    <lineage>
        <taxon>Eukaryota</taxon>
        <taxon>Sar</taxon>
        <taxon>Alveolata</taxon>
        <taxon>Dinophyceae</taxon>
        <taxon>Prorocentrales</taxon>
        <taxon>Prorocentraceae</taxon>
        <taxon>Prorocentrum</taxon>
    </lineage>
</organism>
<comment type="caution">
    <text evidence="2">The sequence shown here is derived from an EMBL/GenBank/DDBJ whole genome shotgun (WGS) entry which is preliminary data.</text>
</comment>
<keyword evidence="3" id="KW-1185">Reference proteome</keyword>
<dbReference type="EMBL" id="CAUYUJ010017672">
    <property type="protein sequence ID" value="CAK0876854.1"/>
    <property type="molecule type" value="Genomic_DNA"/>
</dbReference>
<gene>
    <name evidence="2" type="ORF">PCOR1329_LOCUS61064</name>
</gene>
<accession>A0ABN9VTV2</accession>
<evidence type="ECO:0000256" key="1">
    <source>
        <dbReference type="SAM" id="MobiDB-lite"/>
    </source>
</evidence>
<feature type="compositionally biased region" description="Basic and acidic residues" evidence="1">
    <location>
        <begin position="340"/>
        <end position="353"/>
    </location>
</feature>